<keyword evidence="3" id="KW-1185">Reference proteome</keyword>
<sequence>MIASFSTTVLVLAGNACAFIYKQVELPFTEGHFDSRCFTLSPGRPILRPFFRLLSRQRYQMNDIDTPSGLFFGICGLVNSVGSVHAAVGKVEIHKEIFSW</sequence>
<gene>
    <name evidence="2" type="ORF">C8R41DRAFT_176060</name>
</gene>
<evidence type="ECO:0000313" key="3">
    <source>
        <dbReference type="Proteomes" id="UP001150217"/>
    </source>
</evidence>
<dbReference type="Proteomes" id="UP001150217">
    <property type="component" value="Unassembled WGS sequence"/>
</dbReference>
<accession>A0ABQ8VNJ8</accession>
<reference evidence="2" key="1">
    <citation type="submission" date="2022-08" db="EMBL/GenBank/DDBJ databases">
        <title>A Global Phylogenomic Analysis of the Shiitake Genus Lentinula.</title>
        <authorList>
            <consortium name="DOE Joint Genome Institute"/>
            <person name="Sierra-Patev S."/>
            <person name="Min B."/>
            <person name="Naranjo-Ortiz M."/>
            <person name="Looney B."/>
            <person name="Konkel Z."/>
            <person name="Slot J.C."/>
            <person name="Sakamoto Y."/>
            <person name="Steenwyk J.L."/>
            <person name="Rokas A."/>
            <person name="Carro J."/>
            <person name="Camarero S."/>
            <person name="Ferreira P."/>
            <person name="Molpeceres G."/>
            <person name="Ruiz-Duenas F.J."/>
            <person name="Serrano A."/>
            <person name="Henrissat B."/>
            <person name="Drula E."/>
            <person name="Hughes K.W."/>
            <person name="Mata J.L."/>
            <person name="Ishikawa N.K."/>
            <person name="Vargas-Isla R."/>
            <person name="Ushijima S."/>
            <person name="Smith C.A."/>
            <person name="Ahrendt S."/>
            <person name="Andreopoulos W."/>
            <person name="He G."/>
            <person name="Labutti K."/>
            <person name="Lipzen A."/>
            <person name="Ng V."/>
            <person name="Riley R."/>
            <person name="Sandor L."/>
            <person name="Barry K."/>
            <person name="Martinez A.T."/>
            <person name="Xiao Y."/>
            <person name="Gibbons J.G."/>
            <person name="Terashima K."/>
            <person name="Grigoriev I.V."/>
            <person name="Hibbett D.S."/>
        </authorList>
    </citation>
    <scope>NUCLEOTIDE SEQUENCE</scope>
    <source>
        <strain evidence="2">RHP3577 ss4</strain>
    </source>
</reference>
<feature type="chain" id="PRO_5046538361" evidence="1">
    <location>
        <begin position="19"/>
        <end position="100"/>
    </location>
</feature>
<proteinExistence type="predicted"/>
<feature type="signal peptide" evidence="1">
    <location>
        <begin position="1"/>
        <end position="18"/>
    </location>
</feature>
<keyword evidence="1" id="KW-0732">Signal</keyword>
<evidence type="ECO:0000313" key="2">
    <source>
        <dbReference type="EMBL" id="KAJ4497968.1"/>
    </source>
</evidence>
<name>A0ABQ8VNJ8_9AGAR</name>
<protein>
    <submittedName>
        <fullName evidence="2">Uncharacterized protein</fullName>
    </submittedName>
</protein>
<organism evidence="2 3">
    <name type="scientific">Lentinula lateritia</name>
    <dbReference type="NCBI Taxonomy" id="40482"/>
    <lineage>
        <taxon>Eukaryota</taxon>
        <taxon>Fungi</taxon>
        <taxon>Dikarya</taxon>
        <taxon>Basidiomycota</taxon>
        <taxon>Agaricomycotina</taxon>
        <taxon>Agaricomycetes</taxon>
        <taxon>Agaricomycetidae</taxon>
        <taxon>Agaricales</taxon>
        <taxon>Marasmiineae</taxon>
        <taxon>Omphalotaceae</taxon>
        <taxon>Lentinula</taxon>
    </lineage>
</organism>
<evidence type="ECO:0000256" key="1">
    <source>
        <dbReference type="SAM" id="SignalP"/>
    </source>
</evidence>
<comment type="caution">
    <text evidence="2">The sequence shown here is derived from an EMBL/GenBank/DDBJ whole genome shotgun (WGS) entry which is preliminary data.</text>
</comment>
<dbReference type="EMBL" id="JANVFT010000018">
    <property type="protein sequence ID" value="KAJ4497968.1"/>
    <property type="molecule type" value="Genomic_DNA"/>
</dbReference>